<dbReference type="InterPro" id="IPR000160">
    <property type="entry name" value="GGDEF_dom"/>
</dbReference>
<dbReference type="Pfam" id="PF00990">
    <property type="entry name" value="GGDEF"/>
    <property type="match status" value="1"/>
</dbReference>
<feature type="compositionally biased region" description="Polar residues" evidence="4">
    <location>
        <begin position="175"/>
        <end position="184"/>
    </location>
</feature>
<dbReference type="GO" id="GO:0052621">
    <property type="term" value="F:diguanylate cyclase activity"/>
    <property type="evidence" value="ECO:0007669"/>
    <property type="project" value="UniProtKB-EC"/>
</dbReference>
<evidence type="ECO:0000256" key="2">
    <source>
        <dbReference type="ARBA" id="ARBA00034247"/>
    </source>
</evidence>
<dbReference type="RefSeq" id="WP_168989529.1">
    <property type="nucleotide sequence ID" value="NZ_CAWPHM010000078.1"/>
</dbReference>
<dbReference type="InterPro" id="IPR043128">
    <property type="entry name" value="Rev_trsase/Diguanyl_cyclase"/>
</dbReference>
<comment type="caution">
    <text evidence="6">The sequence shown here is derived from an EMBL/GenBank/DDBJ whole genome shotgun (WGS) entry which is preliminary data.</text>
</comment>
<reference evidence="6" key="1">
    <citation type="submission" date="2019-12" db="EMBL/GenBank/DDBJ databases">
        <title>Comparative genomics gives insights into the taxonomy of the Azoarcus-Aromatoleum group and reveals separate origins of nif in the plant-associated Azoarcus and non-plant-associated Aromatoleum sub-groups.</title>
        <authorList>
            <person name="Lafos M."/>
            <person name="Maluk M."/>
            <person name="Batista M."/>
            <person name="Junghare M."/>
            <person name="Carmona M."/>
            <person name="Faoro H."/>
            <person name="Cruz L.M."/>
            <person name="Battistoni F."/>
            <person name="De Souza E."/>
            <person name="Pedrosa F."/>
            <person name="Chen W.-M."/>
            <person name="Poole P.S."/>
            <person name="Dixon R.A."/>
            <person name="James E.K."/>
        </authorList>
    </citation>
    <scope>NUCLEOTIDE SEQUENCE</scope>
    <source>
        <strain evidence="6">NSC3</strain>
    </source>
</reference>
<name>A0A972JC78_9RHOO</name>
<dbReference type="PROSITE" id="PS50887">
    <property type="entry name" value="GGDEF"/>
    <property type="match status" value="1"/>
</dbReference>
<dbReference type="Proteomes" id="UP000599523">
    <property type="component" value="Unassembled WGS sequence"/>
</dbReference>
<dbReference type="PANTHER" id="PTHR45138">
    <property type="entry name" value="REGULATORY COMPONENTS OF SENSORY TRANSDUCTION SYSTEM"/>
    <property type="match status" value="1"/>
</dbReference>
<organism evidence="6 7">
    <name type="scientific">Azoarcus taiwanensis</name>
    <dbReference type="NCBI Taxonomy" id="666964"/>
    <lineage>
        <taxon>Bacteria</taxon>
        <taxon>Pseudomonadati</taxon>
        <taxon>Pseudomonadota</taxon>
        <taxon>Betaproteobacteria</taxon>
        <taxon>Rhodocyclales</taxon>
        <taxon>Zoogloeaceae</taxon>
        <taxon>Azoarcus</taxon>
    </lineage>
</organism>
<feature type="region of interest" description="Disordered" evidence="4">
    <location>
        <begin position="156"/>
        <end position="198"/>
    </location>
</feature>
<dbReference type="CDD" id="cd01949">
    <property type="entry name" value="GGDEF"/>
    <property type="match status" value="1"/>
</dbReference>
<evidence type="ECO:0000259" key="5">
    <source>
        <dbReference type="PROSITE" id="PS50887"/>
    </source>
</evidence>
<feature type="domain" description="GGDEF" evidence="5">
    <location>
        <begin position="466"/>
        <end position="513"/>
    </location>
</feature>
<proteinExistence type="predicted"/>
<feature type="coiled-coil region" evidence="3">
    <location>
        <begin position="387"/>
        <end position="435"/>
    </location>
</feature>
<dbReference type="EMBL" id="WTVM01000170">
    <property type="protein sequence ID" value="NMG04898.1"/>
    <property type="molecule type" value="Genomic_DNA"/>
</dbReference>
<keyword evidence="3" id="KW-0175">Coiled coil</keyword>
<dbReference type="Gene3D" id="3.30.70.270">
    <property type="match status" value="1"/>
</dbReference>
<evidence type="ECO:0000313" key="6">
    <source>
        <dbReference type="EMBL" id="NMG04898.1"/>
    </source>
</evidence>
<dbReference type="SUPFAM" id="SSF55073">
    <property type="entry name" value="Nucleotide cyclase"/>
    <property type="match status" value="1"/>
</dbReference>
<feature type="non-terminal residue" evidence="6">
    <location>
        <position position="513"/>
    </location>
</feature>
<sequence>MASPLNPSDITREVLRMLAARRLAPTPDNFRQIYNEIAGISDAGDALSARYIRSIAERLPRDNADRVRLARDIDTALANEDTERAEQTLFSLLDSLGGVEPPAWNKLIGDLLRQWEGRQLGWTPARKRESLQRVLAANEPATLYKRLQGLIKGWSTAPTDPEVPIGEEGDDWQEPTPSTGSTALALSPDPSPGRSTEDLSGQLRELVCIALDTAVPAFLADHPALIEEAAALSAETRKAVTAEALQTVGTQLRKFAYRLELTAGETAEVRAGLLKLLQLLLENIDEIVMDDQWLQGQIETLREVVTQPANVRRIEDAERRLKDVIYRQSQLKHNLEATQRSLRDMLAGFIDQLADFSETTGSYHDKIASHATRIANARDIGEIGPVLDEVMRDTRHIQEEARRSREELAAARDRAREAEARIAELQRELETTSRAMRHDQLTGVLNRRGLEETFDKECARAQRNGVPLCVALLDIDNFKRLNDTYGHQAGDDALIHLTTVVRANLRPNDTVAR</sequence>
<gene>
    <name evidence="6" type="ORF">GPA21_18255</name>
</gene>
<evidence type="ECO:0000256" key="1">
    <source>
        <dbReference type="ARBA" id="ARBA00012528"/>
    </source>
</evidence>
<evidence type="ECO:0000256" key="4">
    <source>
        <dbReference type="SAM" id="MobiDB-lite"/>
    </source>
</evidence>
<protein>
    <recommendedName>
        <fullName evidence="1">diguanylate cyclase</fullName>
        <ecNumber evidence="1">2.7.7.65</ecNumber>
    </recommendedName>
</protein>
<dbReference type="PANTHER" id="PTHR45138:SF9">
    <property type="entry name" value="DIGUANYLATE CYCLASE DGCM-RELATED"/>
    <property type="match status" value="1"/>
</dbReference>
<dbReference type="AlphaFoldDB" id="A0A972JC78"/>
<dbReference type="NCBIfam" id="TIGR00254">
    <property type="entry name" value="GGDEF"/>
    <property type="match status" value="1"/>
</dbReference>
<keyword evidence="7" id="KW-1185">Reference proteome</keyword>
<evidence type="ECO:0000256" key="3">
    <source>
        <dbReference type="SAM" id="Coils"/>
    </source>
</evidence>
<accession>A0A972JC78</accession>
<dbReference type="EC" id="2.7.7.65" evidence="1"/>
<dbReference type="SMART" id="SM00267">
    <property type="entry name" value="GGDEF"/>
    <property type="match status" value="1"/>
</dbReference>
<dbReference type="InterPro" id="IPR050469">
    <property type="entry name" value="Diguanylate_Cyclase"/>
</dbReference>
<comment type="catalytic activity">
    <reaction evidence="2">
        <text>2 GTP = 3',3'-c-di-GMP + 2 diphosphate</text>
        <dbReference type="Rhea" id="RHEA:24898"/>
        <dbReference type="ChEBI" id="CHEBI:33019"/>
        <dbReference type="ChEBI" id="CHEBI:37565"/>
        <dbReference type="ChEBI" id="CHEBI:58805"/>
        <dbReference type="EC" id="2.7.7.65"/>
    </reaction>
</comment>
<dbReference type="InterPro" id="IPR029787">
    <property type="entry name" value="Nucleotide_cyclase"/>
</dbReference>
<evidence type="ECO:0000313" key="7">
    <source>
        <dbReference type="Proteomes" id="UP000599523"/>
    </source>
</evidence>